<dbReference type="SUPFAM" id="SSF103088">
    <property type="entry name" value="OmpA-like"/>
    <property type="match status" value="1"/>
</dbReference>
<evidence type="ECO:0000256" key="2">
    <source>
        <dbReference type="SAM" id="SignalP"/>
    </source>
</evidence>
<dbReference type="Proteomes" id="UP000321464">
    <property type="component" value="Unassembled WGS sequence"/>
</dbReference>
<evidence type="ECO:0000256" key="1">
    <source>
        <dbReference type="PROSITE-ProRule" id="PRU00473"/>
    </source>
</evidence>
<sequence length="167" mass="17777">MTLRDIARIAFGLVALLACASSPARAQTAVRIESGILVLPSPVRFKAESAELTEDSDAGLSQVMQFLAEKSYITLLRVETNASMLGSGDANLELGQARARQLAAWFAAHGANCKRLIYVTHGQNKPMVSGQDEANERVEFAPATLRDRPIGGMPVDGGGLVVQEPCP</sequence>
<dbReference type="OrthoDB" id="5512550at2"/>
<evidence type="ECO:0000313" key="4">
    <source>
        <dbReference type="EMBL" id="GEO01197.1"/>
    </source>
</evidence>
<dbReference type="Gene3D" id="3.30.1330.60">
    <property type="entry name" value="OmpA-like domain"/>
    <property type="match status" value="1"/>
</dbReference>
<dbReference type="Pfam" id="PF00691">
    <property type="entry name" value="OmpA"/>
    <property type="match status" value="1"/>
</dbReference>
<organism evidence="4 5">
    <name type="scientific">Novosphingobium sediminis</name>
    <dbReference type="NCBI Taxonomy" id="707214"/>
    <lineage>
        <taxon>Bacteria</taxon>
        <taxon>Pseudomonadati</taxon>
        <taxon>Pseudomonadota</taxon>
        <taxon>Alphaproteobacteria</taxon>
        <taxon>Sphingomonadales</taxon>
        <taxon>Sphingomonadaceae</taxon>
        <taxon>Novosphingobium</taxon>
    </lineage>
</organism>
<gene>
    <name evidence="4" type="ORF">NSE01_30290</name>
</gene>
<dbReference type="GO" id="GO:0016020">
    <property type="term" value="C:membrane"/>
    <property type="evidence" value="ECO:0007669"/>
    <property type="project" value="UniProtKB-UniRule"/>
</dbReference>
<dbReference type="PROSITE" id="PS51257">
    <property type="entry name" value="PROKAR_LIPOPROTEIN"/>
    <property type="match status" value="1"/>
</dbReference>
<keyword evidence="2" id="KW-0732">Signal</keyword>
<dbReference type="EMBL" id="BJYR01000020">
    <property type="protein sequence ID" value="GEO01197.1"/>
    <property type="molecule type" value="Genomic_DNA"/>
</dbReference>
<evidence type="ECO:0000313" key="5">
    <source>
        <dbReference type="Proteomes" id="UP000321464"/>
    </source>
</evidence>
<comment type="caution">
    <text evidence="4">The sequence shown here is derived from an EMBL/GenBank/DDBJ whole genome shotgun (WGS) entry which is preliminary data.</text>
</comment>
<protein>
    <recommendedName>
        <fullName evidence="3">OmpA-like domain-containing protein</fullName>
    </recommendedName>
</protein>
<keyword evidence="1" id="KW-0472">Membrane</keyword>
<dbReference type="AlphaFoldDB" id="A0A512ANM3"/>
<feature type="chain" id="PRO_5021722002" description="OmpA-like domain-containing protein" evidence="2">
    <location>
        <begin position="27"/>
        <end position="167"/>
    </location>
</feature>
<name>A0A512ANM3_9SPHN</name>
<dbReference type="InterPro" id="IPR006665">
    <property type="entry name" value="OmpA-like"/>
</dbReference>
<feature type="domain" description="OmpA-like" evidence="3">
    <location>
        <begin position="32"/>
        <end position="146"/>
    </location>
</feature>
<dbReference type="InterPro" id="IPR036737">
    <property type="entry name" value="OmpA-like_sf"/>
</dbReference>
<dbReference type="PROSITE" id="PS51123">
    <property type="entry name" value="OMPA_2"/>
    <property type="match status" value="1"/>
</dbReference>
<proteinExistence type="predicted"/>
<keyword evidence="5" id="KW-1185">Reference proteome</keyword>
<accession>A0A512ANM3</accession>
<evidence type="ECO:0000259" key="3">
    <source>
        <dbReference type="PROSITE" id="PS51123"/>
    </source>
</evidence>
<feature type="signal peptide" evidence="2">
    <location>
        <begin position="1"/>
        <end position="26"/>
    </location>
</feature>
<reference evidence="4 5" key="1">
    <citation type="submission" date="2019-07" db="EMBL/GenBank/DDBJ databases">
        <title>Whole genome shotgun sequence of Novosphingobium sediminis NBRC 106119.</title>
        <authorList>
            <person name="Hosoyama A."/>
            <person name="Uohara A."/>
            <person name="Ohji S."/>
            <person name="Ichikawa N."/>
        </authorList>
    </citation>
    <scope>NUCLEOTIDE SEQUENCE [LARGE SCALE GENOMIC DNA]</scope>
    <source>
        <strain evidence="4 5">NBRC 106119</strain>
    </source>
</reference>
<dbReference type="RefSeq" id="WP_147160525.1">
    <property type="nucleotide sequence ID" value="NZ_BJYR01000020.1"/>
</dbReference>